<dbReference type="InterPro" id="IPR021458">
    <property type="entry name" value="Rv0495c"/>
</dbReference>
<dbReference type="Pfam" id="PF11307">
    <property type="entry name" value="DUF3109"/>
    <property type="match status" value="1"/>
</dbReference>
<proteinExistence type="predicted"/>
<accession>A0A6J6SEX6</accession>
<name>A0A6J6SEX6_9ZZZZ</name>
<gene>
    <name evidence="1" type="ORF">UFOPK2754_00642</name>
</gene>
<sequence length="239" mass="27589">MHEWVSFEDDDGDTYVFDITFLVSNWTCIFGAGCEGVLDGPAGELVQGCCSYGAHFSGEDDVKRVTKYIKRLDADDWQFKKESKQLGGPITTNEDGDTVSRLVDDACIFLNRPEFPGGPGCALHRAALRHGERPLDWKPDVCWQLPLRLDDHTDENGFHTFTLREWKRRDWGEGGPEFHWWCTDDDAAFRDRKPVWKTLRDEIREMVGDNMYDNLVRYVKARPKQSETFLAHPAVRRRS</sequence>
<reference evidence="1" key="1">
    <citation type="submission" date="2020-05" db="EMBL/GenBank/DDBJ databases">
        <authorList>
            <person name="Chiriac C."/>
            <person name="Salcher M."/>
            <person name="Ghai R."/>
            <person name="Kavagutti S V."/>
        </authorList>
    </citation>
    <scope>NUCLEOTIDE SEQUENCE</scope>
</reference>
<organism evidence="1">
    <name type="scientific">freshwater metagenome</name>
    <dbReference type="NCBI Taxonomy" id="449393"/>
    <lineage>
        <taxon>unclassified sequences</taxon>
        <taxon>metagenomes</taxon>
        <taxon>ecological metagenomes</taxon>
    </lineage>
</organism>
<dbReference type="AlphaFoldDB" id="A0A6J6SEX6"/>
<protein>
    <submittedName>
        <fullName evidence="1">Unannotated protein</fullName>
    </submittedName>
</protein>
<evidence type="ECO:0000313" key="1">
    <source>
        <dbReference type="EMBL" id="CAB4733451.1"/>
    </source>
</evidence>
<dbReference type="EMBL" id="CAEZYR010000016">
    <property type="protein sequence ID" value="CAB4733451.1"/>
    <property type="molecule type" value="Genomic_DNA"/>
</dbReference>